<keyword evidence="2" id="KW-1185">Reference proteome</keyword>
<dbReference type="Proteomes" id="UP001177003">
    <property type="component" value="Chromosome 8"/>
</dbReference>
<organism evidence="1 2">
    <name type="scientific">Lactuca saligna</name>
    <name type="common">Willowleaf lettuce</name>
    <dbReference type="NCBI Taxonomy" id="75948"/>
    <lineage>
        <taxon>Eukaryota</taxon>
        <taxon>Viridiplantae</taxon>
        <taxon>Streptophyta</taxon>
        <taxon>Embryophyta</taxon>
        <taxon>Tracheophyta</taxon>
        <taxon>Spermatophyta</taxon>
        <taxon>Magnoliopsida</taxon>
        <taxon>eudicotyledons</taxon>
        <taxon>Gunneridae</taxon>
        <taxon>Pentapetalae</taxon>
        <taxon>asterids</taxon>
        <taxon>campanulids</taxon>
        <taxon>Asterales</taxon>
        <taxon>Asteraceae</taxon>
        <taxon>Cichorioideae</taxon>
        <taxon>Cichorieae</taxon>
        <taxon>Lactucinae</taxon>
        <taxon>Lactuca</taxon>
    </lineage>
</organism>
<evidence type="ECO:0000313" key="2">
    <source>
        <dbReference type="Proteomes" id="UP001177003"/>
    </source>
</evidence>
<dbReference type="EMBL" id="OX465084">
    <property type="protein sequence ID" value="CAI9297243.1"/>
    <property type="molecule type" value="Genomic_DNA"/>
</dbReference>
<name>A0AA35ZRX6_LACSI</name>
<dbReference type="AlphaFoldDB" id="A0AA35ZRX6"/>
<gene>
    <name evidence="1" type="ORF">LSALG_LOCUS36066</name>
</gene>
<protein>
    <submittedName>
        <fullName evidence="1">Uncharacterized protein</fullName>
    </submittedName>
</protein>
<proteinExistence type="predicted"/>
<sequence>MNRRHIPNFFRFLNLSGGLKNTYLDNILAPVLKLKLETLLLDQCWDQAPNEQVNVGWLFSMLTFLASEGSVKTMADAQDCFLPVGITSENKNKSLLKFRPLDRSIKLHADVEL</sequence>
<evidence type="ECO:0000313" key="1">
    <source>
        <dbReference type="EMBL" id="CAI9297243.1"/>
    </source>
</evidence>
<accession>A0AA35ZRX6</accession>
<reference evidence="1" key="1">
    <citation type="submission" date="2023-04" db="EMBL/GenBank/DDBJ databases">
        <authorList>
            <person name="Vijverberg K."/>
            <person name="Xiong W."/>
            <person name="Schranz E."/>
        </authorList>
    </citation>
    <scope>NUCLEOTIDE SEQUENCE</scope>
</reference>